<dbReference type="InterPro" id="IPR002177">
    <property type="entry name" value="DPS_DNA-bd"/>
</dbReference>
<reference evidence="4 5" key="1">
    <citation type="journal article" date="2019" name="Int. J. Syst. Evol. Microbiol.">
        <title>The Global Catalogue of Microorganisms (GCM) 10K type strain sequencing project: providing services to taxonomists for standard genome sequencing and annotation.</title>
        <authorList>
            <consortium name="The Broad Institute Genomics Platform"/>
            <consortium name="The Broad Institute Genome Sequencing Center for Infectious Disease"/>
            <person name="Wu L."/>
            <person name="Ma J."/>
        </authorList>
    </citation>
    <scope>NUCLEOTIDE SEQUENCE [LARGE SCALE GENOMIC DNA]</scope>
    <source>
        <strain evidence="4 5">JCM 9933</strain>
    </source>
</reference>
<organism evidence="4 5">
    <name type="scientific">Craurococcus roseus</name>
    <dbReference type="NCBI Taxonomy" id="77585"/>
    <lineage>
        <taxon>Bacteria</taxon>
        <taxon>Pseudomonadati</taxon>
        <taxon>Pseudomonadota</taxon>
        <taxon>Alphaproteobacteria</taxon>
        <taxon>Acetobacterales</taxon>
        <taxon>Acetobacteraceae</taxon>
        <taxon>Craurococcus</taxon>
    </lineage>
</organism>
<dbReference type="InterPro" id="IPR009078">
    <property type="entry name" value="Ferritin-like_SF"/>
</dbReference>
<evidence type="ECO:0000313" key="5">
    <source>
        <dbReference type="Proteomes" id="UP001501588"/>
    </source>
</evidence>
<feature type="domain" description="Ferritin/DPS" evidence="3">
    <location>
        <begin position="23"/>
        <end position="147"/>
    </location>
</feature>
<dbReference type="PANTHER" id="PTHR42932">
    <property type="entry name" value="GENERAL STRESS PROTEIN 20U"/>
    <property type="match status" value="1"/>
</dbReference>
<evidence type="ECO:0000313" key="4">
    <source>
        <dbReference type="EMBL" id="GAA0591358.1"/>
    </source>
</evidence>
<dbReference type="RefSeq" id="WP_343896390.1">
    <property type="nucleotide sequence ID" value="NZ_BAAAFZ010000050.1"/>
</dbReference>
<evidence type="ECO:0000259" key="3">
    <source>
        <dbReference type="Pfam" id="PF00210"/>
    </source>
</evidence>
<protein>
    <recommendedName>
        <fullName evidence="3">Ferritin/DPS domain-containing protein</fullName>
    </recommendedName>
</protein>
<dbReference type="PIRSF" id="PIRSF005900">
    <property type="entry name" value="Dps"/>
    <property type="match status" value="1"/>
</dbReference>
<comment type="similarity">
    <text evidence="1">Belongs to the Dps family.</text>
</comment>
<dbReference type="PANTHER" id="PTHR42932:SF3">
    <property type="entry name" value="DNA PROTECTION DURING STARVATION PROTEIN"/>
    <property type="match status" value="1"/>
</dbReference>
<sequence>MDEQRRTVAAMRGLLVELQQPVSQTKQAHRNVSDTPWHSLHGLSQEHYKGILAIADRVAERMLAIGSAADGRPTTLVQRSAIPEFPAGFVDAAQVILWFAEAYRVAANVARQGIKETEDPDPATSKLLQEVDALVAKYRWRMRAHFQPTPTDPNRGADLNNGRAVEVPGARPVQPR</sequence>
<dbReference type="InterPro" id="IPR012347">
    <property type="entry name" value="Ferritin-like"/>
</dbReference>
<evidence type="ECO:0000256" key="1">
    <source>
        <dbReference type="ARBA" id="ARBA00009497"/>
    </source>
</evidence>
<dbReference type="Gene3D" id="1.20.1260.10">
    <property type="match status" value="1"/>
</dbReference>
<evidence type="ECO:0000256" key="2">
    <source>
        <dbReference type="SAM" id="MobiDB-lite"/>
    </source>
</evidence>
<dbReference type="SUPFAM" id="SSF47240">
    <property type="entry name" value="Ferritin-like"/>
    <property type="match status" value="1"/>
</dbReference>
<feature type="region of interest" description="Disordered" evidence="2">
    <location>
        <begin position="145"/>
        <end position="176"/>
    </location>
</feature>
<dbReference type="Pfam" id="PF00210">
    <property type="entry name" value="Ferritin"/>
    <property type="match status" value="1"/>
</dbReference>
<comment type="caution">
    <text evidence="4">The sequence shown here is derived from an EMBL/GenBank/DDBJ whole genome shotgun (WGS) entry which is preliminary data.</text>
</comment>
<dbReference type="InterPro" id="IPR008331">
    <property type="entry name" value="Ferritin_DPS_dom"/>
</dbReference>
<dbReference type="Proteomes" id="UP001501588">
    <property type="component" value="Unassembled WGS sequence"/>
</dbReference>
<dbReference type="EMBL" id="BAAAFZ010000050">
    <property type="protein sequence ID" value="GAA0591358.1"/>
    <property type="molecule type" value="Genomic_DNA"/>
</dbReference>
<keyword evidence="5" id="KW-1185">Reference proteome</keyword>
<accession>A0ABN1FI80</accession>
<name>A0ABN1FI80_9PROT</name>
<gene>
    <name evidence="4" type="ORF">GCM10009416_32260</name>
</gene>
<proteinExistence type="inferred from homology"/>